<evidence type="ECO:0000256" key="2">
    <source>
        <dbReference type="ARBA" id="ARBA00009387"/>
    </source>
</evidence>
<evidence type="ECO:0000313" key="7">
    <source>
        <dbReference type="Proteomes" id="UP000001989"/>
    </source>
</evidence>
<dbReference type="Pfam" id="PF01464">
    <property type="entry name" value="SLT"/>
    <property type="match status" value="1"/>
</dbReference>
<comment type="similarity">
    <text evidence="2">Belongs to the virb1 family.</text>
</comment>
<name>A0A9J9H7X9_RHIWR</name>
<keyword evidence="7" id="KW-1185">Reference proteome</keyword>
<feature type="compositionally biased region" description="Basic and acidic residues" evidence="3">
    <location>
        <begin position="192"/>
        <end position="205"/>
    </location>
</feature>
<evidence type="ECO:0000313" key="6">
    <source>
        <dbReference type="EMBL" id="ABQ66552.1"/>
    </source>
</evidence>
<feature type="region of interest" description="Disordered" evidence="3">
    <location>
        <begin position="179"/>
        <end position="234"/>
    </location>
</feature>
<feature type="signal peptide" evidence="4">
    <location>
        <begin position="1"/>
        <end position="23"/>
    </location>
</feature>
<dbReference type="Proteomes" id="UP000001989">
    <property type="component" value="Chromosome"/>
</dbReference>
<comment type="similarity">
    <text evidence="1">Belongs to the transglycosylase Slt family.</text>
</comment>
<evidence type="ECO:0000259" key="5">
    <source>
        <dbReference type="Pfam" id="PF01464"/>
    </source>
</evidence>
<dbReference type="KEGG" id="swi:Swit_0181"/>
<dbReference type="AlphaFoldDB" id="A0A9J9H7X9"/>
<dbReference type="PANTHER" id="PTHR37423">
    <property type="entry name" value="SOLUBLE LYTIC MUREIN TRANSGLYCOSYLASE-RELATED"/>
    <property type="match status" value="1"/>
</dbReference>
<dbReference type="CDD" id="cd00254">
    <property type="entry name" value="LT-like"/>
    <property type="match status" value="1"/>
</dbReference>
<dbReference type="InterPro" id="IPR023346">
    <property type="entry name" value="Lysozyme-like_dom_sf"/>
</dbReference>
<proteinExistence type="inferred from homology"/>
<accession>A0A9J9H7X9</accession>
<dbReference type="PANTHER" id="PTHR37423:SF2">
    <property type="entry name" value="MEMBRANE-BOUND LYTIC MUREIN TRANSGLYCOSYLASE C"/>
    <property type="match status" value="1"/>
</dbReference>
<dbReference type="EMBL" id="CP000699">
    <property type="protein sequence ID" value="ABQ66552.1"/>
    <property type="molecule type" value="Genomic_DNA"/>
</dbReference>
<dbReference type="Gene3D" id="1.10.530.10">
    <property type="match status" value="1"/>
</dbReference>
<organism evidence="6 7">
    <name type="scientific">Rhizorhabdus wittichii (strain DSM 6014 / CCUG 31198 / JCM 15750 / NBRC 105917 / EY 4224 / RW1)</name>
    <name type="common">Sphingomonas wittichii</name>
    <dbReference type="NCBI Taxonomy" id="392499"/>
    <lineage>
        <taxon>Bacteria</taxon>
        <taxon>Pseudomonadati</taxon>
        <taxon>Pseudomonadota</taxon>
        <taxon>Alphaproteobacteria</taxon>
        <taxon>Sphingomonadales</taxon>
        <taxon>Sphingomonadaceae</taxon>
        <taxon>Rhizorhabdus</taxon>
    </lineage>
</organism>
<dbReference type="InterPro" id="IPR008258">
    <property type="entry name" value="Transglycosylase_SLT_dom_1"/>
</dbReference>
<feature type="chain" id="PRO_5039906228" evidence="4">
    <location>
        <begin position="24"/>
        <end position="234"/>
    </location>
</feature>
<feature type="domain" description="Transglycosylase SLT" evidence="5">
    <location>
        <begin position="40"/>
        <end position="140"/>
    </location>
</feature>
<evidence type="ECO:0000256" key="3">
    <source>
        <dbReference type="SAM" id="MobiDB-lite"/>
    </source>
</evidence>
<dbReference type="SUPFAM" id="SSF53955">
    <property type="entry name" value="Lysozyme-like"/>
    <property type="match status" value="1"/>
</dbReference>
<keyword evidence="4" id="KW-0732">Signal</keyword>
<evidence type="ECO:0000256" key="1">
    <source>
        <dbReference type="ARBA" id="ARBA00007734"/>
    </source>
</evidence>
<protein>
    <submittedName>
        <fullName evidence="6">Lytic transglycosylase, catalytic</fullName>
    </submittedName>
</protein>
<sequence length="234" mass="24200">MKTPAALALGVIAAVVSAAPADAQSASPRGASACAVHAPEAASRARLPVDVVLRVMRAESAGNPRAVSHKGAMGCMQIMPGTWADLTRRHGLGRDPFDPRMNMIGGALYLAEMVARFGLPGAYSAYNAGPGRYQRHIANDVPLPRETIAYTARVTGAAPSRGAVPAAPRWQDAGLFMAQSDVPRSSPARVGNDGDRTAHSRHDATAHSSGVLFPLAGPVRDASEPGRAGIGTEP</sequence>
<evidence type="ECO:0000256" key="4">
    <source>
        <dbReference type="SAM" id="SignalP"/>
    </source>
</evidence>
<reference evidence="6 7" key="1">
    <citation type="journal article" date="2010" name="J. Bacteriol.">
        <title>Genome sequence of the dioxin-mineralizing bacterium Sphingomonas wittichii RW1.</title>
        <authorList>
            <person name="Miller T.R."/>
            <person name="Delcher A.L."/>
            <person name="Salzberg S.L."/>
            <person name="Saunders E."/>
            <person name="Detter J.C."/>
            <person name="Halden R.U."/>
        </authorList>
    </citation>
    <scope>NUCLEOTIDE SEQUENCE [LARGE SCALE GENOMIC DNA]</scope>
    <source>
        <strain evidence="7">DSM 6014 / CCUG 31198 / JCM 15750 / NBRC 105917 / EY 4224 / RW1</strain>
    </source>
</reference>
<gene>
    <name evidence="6" type="ordered locus">Swit_0181</name>
</gene>